<protein>
    <submittedName>
        <fullName evidence="1">Uncharacterized protein</fullName>
    </submittedName>
</protein>
<evidence type="ECO:0000313" key="2">
    <source>
        <dbReference type="Proteomes" id="UP000198755"/>
    </source>
</evidence>
<dbReference type="AlphaFoldDB" id="A0A1I4B5E8"/>
<accession>A0A1I4B5E8</accession>
<keyword evidence="2" id="KW-1185">Reference proteome</keyword>
<gene>
    <name evidence="1" type="ORF">SAMN05444581_1138</name>
</gene>
<dbReference type="STRING" id="1612308.SAMN05444581_1138"/>
<sequence>MPTHARERAFLESIAKRRILITYQELAKALQISPPHSIHRVTEALERLMEEDAAADRPFIAALAISKTRGCLPGPGFFDCARRLGRFAGDPDGQDARMFHASELNAVFACWGGSGDN</sequence>
<name>A0A1I4B5E8_9HYPH</name>
<organism evidence="1 2">
    <name type="scientific">Methylocapsa palsarum</name>
    <dbReference type="NCBI Taxonomy" id="1612308"/>
    <lineage>
        <taxon>Bacteria</taxon>
        <taxon>Pseudomonadati</taxon>
        <taxon>Pseudomonadota</taxon>
        <taxon>Alphaproteobacteria</taxon>
        <taxon>Hyphomicrobiales</taxon>
        <taxon>Beijerinckiaceae</taxon>
        <taxon>Methylocapsa</taxon>
    </lineage>
</organism>
<proteinExistence type="predicted"/>
<reference evidence="1 2" key="1">
    <citation type="submission" date="2016-10" db="EMBL/GenBank/DDBJ databases">
        <authorList>
            <person name="de Groot N.N."/>
        </authorList>
    </citation>
    <scope>NUCLEOTIDE SEQUENCE [LARGE SCALE GENOMIC DNA]</scope>
    <source>
        <strain evidence="1 2">NE2</strain>
    </source>
</reference>
<evidence type="ECO:0000313" key="1">
    <source>
        <dbReference type="EMBL" id="SFK63590.1"/>
    </source>
</evidence>
<dbReference type="EMBL" id="FOSN01000013">
    <property type="protein sequence ID" value="SFK63590.1"/>
    <property type="molecule type" value="Genomic_DNA"/>
</dbReference>
<dbReference type="RefSeq" id="WP_210185911.1">
    <property type="nucleotide sequence ID" value="NZ_FOSN01000013.1"/>
</dbReference>
<dbReference type="Proteomes" id="UP000198755">
    <property type="component" value="Unassembled WGS sequence"/>
</dbReference>